<dbReference type="KEGG" id="hazt:108667670"/>
<evidence type="ECO:0000256" key="6">
    <source>
        <dbReference type="ARBA" id="ARBA00023163"/>
    </source>
</evidence>
<keyword evidence="11" id="KW-1185">Reference proteome</keyword>
<dbReference type="InterPro" id="IPR001628">
    <property type="entry name" value="Znf_hrmn_rcpt"/>
</dbReference>
<keyword evidence="8" id="KW-0539">Nucleus</keyword>
<keyword evidence="1" id="KW-0479">Metal-binding</keyword>
<evidence type="ECO:0000313" key="12">
    <source>
        <dbReference type="RefSeq" id="XP_018010203.1"/>
    </source>
</evidence>
<feature type="compositionally biased region" description="Low complexity" evidence="9">
    <location>
        <begin position="558"/>
        <end position="569"/>
    </location>
</feature>
<dbReference type="InterPro" id="IPR050200">
    <property type="entry name" value="Nuclear_hormone_rcpt_NR3"/>
</dbReference>
<keyword evidence="3" id="KW-0862">Zinc</keyword>
<protein>
    <submittedName>
        <fullName evidence="12">Uncharacterized protein LOC108667670 isoform X1</fullName>
    </submittedName>
</protein>
<dbReference type="InterPro" id="IPR013088">
    <property type="entry name" value="Znf_NHR/GATA"/>
</dbReference>
<evidence type="ECO:0000313" key="11">
    <source>
        <dbReference type="Proteomes" id="UP000694843"/>
    </source>
</evidence>
<evidence type="ECO:0000256" key="5">
    <source>
        <dbReference type="ARBA" id="ARBA00023125"/>
    </source>
</evidence>
<feature type="compositionally biased region" description="Basic and acidic residues" evidence="9">
    <location>
        <begin position="349"/>
        <end position="359"/>
    </location>
</feature>
<evidence type="ECO:0000256" key="2">
    <source>
        <dbReference type="ARBA" id="ARBA00022771"/>
    </source>
</evidence>
<keyword evidence="4" id="KW-0805">Transcription regulation</keyword>
<organism evidence="11 12">
    <name type="scientific">Hyalella azteca</name>
    <name type="common">Amphipod</name>
    <dbReference type="NCBI Taxonomy" id="294128"/>
    <lineage>
        <taxon>Eukaryota</taxon>
        <taxon>Metazoa</taxon>
        <taxon>Ecdysozoa</taxon>
        <taxon>Arthropoda</taxon>
        <taxon>Crustacea</taxon>
        <taxon>Multicrustacea</taxon>
        <taxon>Malacostraca</taxon>
        <taxon>Eumalacostraca</taxon>
        <taxon>Peracarida</taxon>
        <taxon>Amphipoda</taxon>
        <taxon>Senticaudata</taxon>
        <taxon>Talitrida</taxon>
        <taxon>Talitroidea</taxon>
        <taxon>Hyalellidae</taxon>
        <taxon>Hyalella</taxon>
    </lineage>
</organism>
<evidence type="ECO:0000259" key="10">
    <source>
        <dbReference type="PROSITE" id="PS51030"/>
    </source>
</evidence>
<evidence type="ECO:0000256" key="7">
    <source>
        <dbReference type="ARBA" id="ARBA00023170"/>
    </source>
</evidence>
<dbReference type="Gene3D" id="3.30.50.10">
    <property type="entry name" value="Erythroid Transcription Factor GATA-1, subunit A"/>
    <property type="match status" value="1"/>
</dbReference>
<keyword evidence="2" id="KW-0863">Zinc-finger</keyword>
<dbReference type="RefSeq" id="XP_018010203.1">
    <property type="nucleotide sequence ID" value="XM_018154714.2"/>
</dbReference>
<proteinExistence type="predicted"/>
<dbReference type="GO" id="GO:0003700">
    <property type="term" value="F:DNA-binding transcription factor activity"/>
    <property type="evidence" value="ECO:0007669"/>
    <property type="project" value="InterPro"/>
</dbReference>
<dbReference type="AlphaFoldDB" id="A0A8B7N9U7"/>
<dbReference type="GO" id="GO:0008270">
    <property type="term" value="F:zinc ion binding"/>
    <property type="evidence" value="ECO:0007669"/>
    <property type="project" value="UniProtKB-KW"/>
</dbReference>
<feature type="region of interest" description="Disordered" evidence="9">
    <location>
        <begin position="349"/>
        <end position="385"/>
    </location>
</feature>
<accession>A0A8B7N9U7</accession>
<keyword evidence="7" id="KW-0675">Receptor</keyword>
<dbReference type="PRINTS" id="PR00047">
    <property type="entry name" value="STROIDFINGER"/>
</dbReference>
<evidence type="ECO:0000256" key="8">
    <source>
        <dbReference type="ARBA" id="ARBA00023242"/>
    </source>
</evidence>
<name>A0A8B7N9U7_HYAAZ</name>
<feature type="compositionally biased region" description="Polar residues" evidence="9">
    <location>
        <begin position="368"/>
        <end position="383"/>
    </location>
</feature>
<dbReference type="OrthoDB" id="6350950at2759"/>
<evidence type="ECO:0000256" key="9">
    <source>
        <dbReference type="SAM" id="MobiDB-lite"/>
    </source>
</evidence>
<reference evidence="12" key="1">
    <citation type="submission" date="2025-08" db="UniProtKB">
        <authorList>
            <consortium name="RefSeq"/>
        </authorList>
    </citation>
    <scope>IDENTIFICATION</scope>
    <source>
        <tissue evidence="12">Whole organism</tissue>
    </source>
</reference>
<evidence type="ECO:0000256" key="3">
    <source>
        <dbReference type="ARBA" id="ARBA00022833"/>
    </source>
</evidence>
<feature type="compositionally biased region" description="Acidic residues" evidence="9">
    <location>
        <begin position="625"/>
        <end position="635"/>
    </location>
</feature>
<dbReference type="SUPFAM" id="SSF57716">
    <property type="entry name" value="Glucocorticoid receptor-like (DNA-binding domain)"/>
    <property type="match status" value="1"/>
</dbReference>
<dbReference type="PROSITE" id="PS00031">
    <property type="entry name" value="NUCLEAR_REC_DBD_1"/>
    <property type="match status" value="1"/>
</dbReference>
<dbReference type="GeneID" id="108667670"/>
<evidence type="ECO:0000256" key="1">
    <source>
        <dbReference type="ARBA" id="ARBA00022723"/>
    </source>
</evidence>
<dbReference type="Proteomes" id="UP000694843">
    <property type="component" value="Unplaced"/>
</dbReference>
<dbReference type="PANTHER" id="PTHR48092">
    <property type="entry name" value="KNIRPS-RELATED PROTEIN-RELATED"/>
    <property type="match status" value="1"/>
</dbReference>
<feature type="region of interest" description="Disordered" evidence="9">
    <location>
        <begin position="558"/>
        <end position="640"/>
    </location>
</feature>
<gene>
    <name evidence="12" type="primary">LOC108667670</name>
</gene>
<feature type="compositionally biased region" description="Basic and acidic residues" evidence="9">
    <location>
        <begin position="586"/>
        <end position="624"/>
    </location>
</feature>
<keyword evidence="6" id="KW-0804">Transcription</keyword>
<keyword evidence="5" id="KW-0238">DNA-binding</keyword>
<dbReference type="GO" id="GO:0043565">
    <property type="term" value="F:sequence-specific DNA binding"/>
    <property type="evidence" value="ECO:0007669"/>
    <property type="project" value="InterPro"/>
</dbReference>
<feature type="domain" description="Nuclear receptor" evidence="10">
    <location>
        <begin position="2"/>
        <end position="78"/>
    </location>
</feature>
<sequence length="687" mass="76113">MNQLCKVCAEPAAGFHFGAFTCEGCKSFFGRTYNNLSQIHECKNGGQCVINKQNRTSCKACRLRKCLVVGMSKTGSSRYGRRSNWFKIHCLLQEQCGYSSSAGQFTSFRSPVTPTLQDGSLPFVNTQLRDALRMEAPLTPADHSISPTARIPITSSGSGVCIRTPVSEELVTSAAAMSEQRSPHSFGVGQMGAVERRIKEETLNAIRRGVGMPDSELEATYREQLFEAIRRSHNLQPPRLLDTNAVQSMMRPTPECDPVRRIEVKFERVRRASSESENRINSGNGYDWDRRLQDTPVFSECLPLKSTSPHSSKDLLSVSVGQNTECSTTCSQIKREIIANEIDSVHKVVSDGTSERSSDNRSPVCHTPKSQKNSRLSEDSGTPMTEEERLSFLKSTSKISANIPVSREGSVINSFHGIPGLFPHRPPRDDILYTPLNNNIFPFPSYPPVWPSILPFPSLAKFYPPYNSPPVSSTHLSLDPFKNPVFMPSEMRNSLLPNPLHDAIKGDSSNKKRILDAILQVQRESSCGPMASLGGLSPTAVTLAMSLPQHVTTSVLSSATSVSTTSTSSGEQPIDLTVRRKRKMAKRDITYQPHEEERHQGIKDDFHRGIGEREDDKDETRGKIDEDDDADEEPLDERAKREILVKGTSEIVDLKTSIECATRLPDAKFEVPLKIMKLETAGDGLIT</sequence>
<dbReference type="Pfam" id="PF00105">
    <property type="entry name" value="zf-C4"/>
    <property type="match status" value="1"/>
</dbReference>
<dbReference type="SMART" id="SM00399">
    <property type="entry name" value="ZnF_C4"/>
    <property type="match status" value="1"/>
</dbReference>
<dbReference type="PROSITE" id="PS51030">
    <property type="entry name" value="NUCLEAR_REC_DBD_2"/>
    <property type="match status" value="1"/>
</dbReference>
<evidence type="ECO:0000256" key="4">
    <source>
        <dbReference type="ARBA" id="ARBA00023015"/>
    </source>
</evidence>